<evidence type="ECO:0000313" key="1">
    <source>
        <dbReference type="EMBL" id="GEU32750.1"/>
    </source>
</evidence>
<sequence length="138" mass="16159">MTKEDALFTFQHELVYVLTTFIFEAGENATVEQLKKRAKWYNDDYVYRCLILNDFKHTLKHHNEELTLVKLANHLHIKESLVVQDNDKPKGNNVAGPSVVNMMEHNNFFRIMMLRGGLTQEQLYMCVKTDVGLRPMSR</sequence>
<accession>A0A6L2J7W3</accession>
<protein>
    <submittedName>
        <fullName evidence="1">Zinc finger, CCHC-type</fullName>
    </submittedName>
</protein>
<dbReference type="AlphaFoldDB" id="A0A6L2J7W3"/>
<proteinExistence type="predicted"/>
<dbReference type="EMBL" id="BKCJ010000387">
    <property type="protein sequence ID" value="GEU32750.1"/>
    <property type="molecule type" value="Genomic_DNA"/>
</dbReference>
<comment type="caution">
    <text evidence="1">The sequence shown here is derived from an EMBL/GenBank/DDBJ whole genome shotgun (WGS) entry which is preliminary data.</text>
</comment>
<gene>
    <name evidence="1" type="ORF">Tci_004728</name>
</gene>
<reference evidence="1" key="1">
    <citation type="journal article" date="2019" name="Sci. Rep.">
        <title>Draft genome of Tanacetum cinerariifolium, the natural source of mosquito coil.</title>
        <authorList>
            <person name="Yamashiro T."/>
            <person name="Shiraishi A."/>
            <person name="Satake H."/>
            <person name="Nakayama K."/>
        </authorList>
    </citation>
    <scope>NUCLEOTIDE SEQUENCE</scope>
</reference>
<name>A0A6L2J7W3_TANCI</name>
<organism evidence="1">
    <name type="scientific">Tanacetum cinerariifolium</name>
    <name type="common">Dalmatian daisy</name>
    <name type="synonym">Chrysanthemum cinerariifolium</name>
    <dbReference type="NCBI Taxonomy" id="118510"/>
    <lineage>
        <taxon>Eukaryota</taxon>
        <taxon>Viridiplantae</taxon>
        <taxon>Streptophyta</taxon>
        <taxon>Embryophyta</taxon>
        <taxon>Tracheophyta</taxon>
        <taxon>Spermatophyta</taxon>
        <taxon>Magnoliopsida</taxon>
        <taxon>eudicotyledons</taxon>
        <taxon>Gunneridae</taxon>
        <taxon>Pentapetalae</taxon>
        <taxon>asterids</taxon>
        <taxon>campanulids</taxon>
        <taxon>Asterales</taxon>
        <taxon>Asteraceae</taxon>
        <taxon>Asteroideae</taxon>
        <taxon>Anthemideae</taxon>
        <taxon>Anthemidinae</taxon>
        <taxon>Tanacetum</taxon>
    </lineage>
</organism>